<dbReference type="Proteomes" id="UP000702209">
    <property type="component" value="Unassembled WGS sequence"/>
</dbReference>
<evidence type="ECO:0000256" key="2">
    <source>
        <dbReference type="ARBA" id="ARBA00022670"/>
    </source>
</evidence>
<organism evidence="9 10">
    <name type="scientific">Nocardia amamiensis</name>
    <dbReference type="NCBI Taxonomy" id="404578"/>
    <lineage>
        <taxon>Bacteria</taxon>
        <taxon>Bacillati</taxon>
        <taxon>Actinomycetota</taxon>
        <taxon>Actinomycetes</taxon>
        <taxon>Mycobacteriales</taxon>
        <taxon>Nocardiaceae</taxon>
        <taxon>Nocardia</taxon>
    </lineage>
</organism>
<keyword evidence="3 7" id="KW-0479">Metal-binding</keyword>
<dbReference type="PANTHER" id="PTHR11804:SF84">
    <property type="entry name" value="SACCHAROLYSIN"/>
    <property type="match status" value="1"/>
</dbReference>
<evidence type="ECO:0000256" key="6">
    <source>
        <dbReference type="ARBA" id="ARBA00023049"/>
    </source>
</evidence>
<proteinExistence type="inferred from homology"/>
<reference evidence="9 10" key="1">
    <citation type="submission" date="2020-10" db="EMBL/GenBank/DDBJ databases">
        <title>Identification of Nocardia species via Next-generation sequencing and recognition of intraspecies genetic diversity.</title>
        <authorList>
            <person name="Li P."/>
            <person name="Li P."/>
            <person name="Lu B."/>
        </authorList>
    </citation>
    <scope>NUCLEOTIDE SEQUENCE [LARGE SCALE GENOMIC DNA]</scope>
    <source>
        <strain evidence="9 10">BJ06-0157</strain>
    </source>
</reference>
<evidence type="ECO:0000256" key="5">
    <source>
        <dbReference type="ARBA" id="ARBA00022833"/>
    </source>
</evidence>
<keyword evidence="4 7" id="KW-0378">Hydrolase</keyword>
<evidence type="ECO:0000256" key="4">
    <source>
        <dbReference type="ARBA" id="ARBA00022801"/>
    </source>
</evidence>
<sequence length="581" mass="65091">MDKLINASERLAAALTTEATEFSQSLFRALTQPTEADGPYTAATAILSNIGHLLAYAEGNQRHIQFDMLDRWRVEHIDSFEWRLRLLTLLSDLPRDGTQYEDQHYAWVSMLRSTVGNHDPALIAEEQQLYSAVRGVRQGLSTDRSALLSRLGVSADGRNPETRFFRLMSRTGTSGLRTKLAAAWDRVSDRRATELVGILDEIVRLRWSAASRRGFGSPLVETFRRSTLTPNEARTFISGYVAEAVAGHRRLEAAVVKAVGHVDSPMDHYAYYVNQLTGTETLPLVPLDACLSLITAVIESVFRLSVEVSNSRSDDRIRLILKDDGRTLGHISIDLLPFVSSETNPVDVLETEGTGAQAPTLPIGRALCRYQVGADGSRLVNFESSHNLFHEMGHALTQVLVRNREPRLSGYEYLPVERLEDLSTWFEKWVYHPEFDARMPAGSSLAICRRIKLLESRAAHLQRAVTAAIDFDVHDRRVGLSESFRALDKEFDIAQYVQIGDIAGHLTHPMFRAYPGGAGLTYLWGAAFGADQFRKFEDASLSEVVSLDYSDHFQSCFDSRRPSELPDVLAVRQFYERALTV</sequence>
<keyword evidence="2 7" id="KW-0645">Protease</keyword>
<dbReference type="InterPro" id="IPR001567">
    <property type="entry name" value="Pept_M3A_M3B_dom"/>
</dbReference>
<dbReference type="SUPFAM" id="SSF55486">
    <property type="entry name" value="Metalloproteases ('zincins'), catalytic domain"/>
    <property type="match status" value="1"/>
</dbReference>
<dbReference type="Gene3D" id="3.40.390.10">
    <property type="entry name" value="Collagenase (Catalytic Domain)"/>
    <property type="match status" value="1"/>
</dbReference>
<dbReference type="InterPro" id="IPR024077">
    <property type="entry name" value="Neurolysin/TOP_dom2"/>
</dbReference>
<evidence type="ECO:0000256" key="1">
    <source>
        <dbReference type="ARBA" id="ARBA00006040"/>
    </source>
</evidence>
<accession>A0ABS0CW96</accession>
<feature type="domain" description="Peptidase M3A/M3B catalytic" evidence="8">
    <location>
        <begin position="361"/>
        <end position="542"/>
    </location>
</feature>
<evidence type="ECO:0000313" key="9">
    <source>
        <dbReference type="EMBL" id="MBF6299068.1"/>
    </source>
</evidence>
<comment type="similarity">
    <text evidence="1 7">Belongs to the peptidase M3 family.</text>
</comment>
<protein>
    <recommendedName>
        <fullName evidence="8">Peptidase M3A/M3B catalytic domain-containing protein</fullName>
    </recommendedName>
</protein>
<name>A0ABS0CW96_9NOCA</name>
<keyword evidence="10" id="KW-1185">Reference proteome</keyword>
<dbReference type="InterPro" id="IPR024079">
    <property type="entry name" value="MetalloPept_cat_dom_sf"/>
</dbReference>
<dbReference type="Pfam" id="PF01432">
    <property type="entry name" value="Peptidase_M3"/>
    <property type="match status" value="1"/>
</dbReference>
<dbReference type="EMBL" id="JADLQX010000011">
    <property type="protein sequence ID" value="MBF6299068.1"/>
    <property type="molecule type" value="Genomic_DNA"/>
</dbReference>
<dbReference type="PANTHER" id="PTHR11804">
    <property type="entry name" value="PROTEASE M3 THIMET OLIGOPEPTIDASE-RELATED"/>
    <property type="match status" value="1"/>
</dbReference>
<comment type="caution">
    <text evidence="9">The sequence shown here is derived from an EMBL/GenBank/DDBJ whole genome shotgun (WGS) entry which is preliminary data.</text>
</comment>
<evidence type="ECO:0000259" key="8">
    <source>
        <dbReference type="Pfam" id="PF01432"/>
    </source>
</evidence>
<evidence type="ECO:0000256" key="7">
    <source>
        <dbReference type="RuleBase" id="RU003435"/>
    </source>
</evidence>
<dbReference type="InterPro" id="IPR045090">
    <property type="entry name" value="Pept_M3A_M3B"/>
</dbReference>
<gene>
    <name evidence="9" type="ORF">IU459_16180</name>
</gene>
<evidence type="ECO:0000313" key="10">
    <source>
        <dbReference type="Proteomes" id="UP000702209"/>
    </source>
</evidence>
<keyword evidence="5 7" id="KW-0862">Zinc</keyword>
<evidence type="ECO:0000256" key="3">
    <source>
        <dbReference type="ARBA" id="ARBA00022723"/>
    </source>
</evidence>
<comment type="cofactor">
    <cofactor evidence="7">
        <name>Zn(2+)</name>
        <dbReference type="ChEBI" id="CHEBI:29105"/>
    </cofactor>
    <text evidence="7">Binds 1 zinc ion.</text>
</comment>
<dbReference type="Gene3D" id="1.10.1370.10">
    <property type="entry name" value="Neurolysin, domain 3"/>
    <property type="match status" value="1"/>
</dbReference>
<dbReference type="RefSeq" id="WP_195130361.1">
    <property type="nucleotide sequence ID" value="NZ_JADLQX010000011.1"/>
</dbReference>
<keyword evidence="6 7" id="KW-0482">Metalloprotease</keyword>